<dbReference type="AlphaFoldDB" id="A0A8T8K4Y9"/>
<dbReference type="InterPro" id="IPR045336">
    <property type="entry name" value="MmgE_PrpD_N"/>
</dbReference>
<dbReference type="InterPro" id="IPR036148">
    <property type="entry name" value="MmgE/PrpD_sf"/>
</dbReference>
<gene>
    <name evidence="4" type="ORF">HYG87_03925</name>
</gene>
<evidence type="ECO:0000313" key="5">
    <source>
        <dbReference type="Proteomes" id="UP000681041"/>
    </source>
</evidence>
<organism evidence="4 5">
    <name type="scientific">Methanobacterium alkalithermotolerans</name>
    <dbReference type="NCBI Taxonomy" id="2731220"/>
    <lineage>
        <taxon>Archaea</taxon>
        <taxon>Methanobacteriati</taxon>
        <taxon>Methanobacteriota</taxon>
        <taxon>Methanomada group</taxon>
        <taxon>Methanobacteria</taxon>
        <taxon>Methanobacteriales</taxon>
        <taxon>Methanobacteriaceae</taxon>
        <taxon>Methanobacterium</taxon>
    </lineage>
</organism>
<dbReference type="InterPro" id="IPR042188">
    <property type="entry name" value="MmgE/PrpD_sf_2"/>
</dbReference>
<dbReference type="Pfam" id="PF19305">
    <property type="entry name" value="MmgE_PrpD_C"/>
    <property type="match status" value="1"/>
</dbReference>
<feature type="domain" description="MmgE/PrpD N-terminal" evidence="2">
    <location>
        <begin position="5"/>
        <end position="246"/>
    </location>
</feature>
<evidence type="ECO:0000259" key="3">
    <source>
        <dbReference type="Pfam" id="PF19305"/>
    </source>
</evidence>
<protein>
    <submittedName>
        <fullName evidence="4">MmgE/PrpD family protein</fullName>
    </submittedName>
</protein>
<dbReference type="GeneID" id="64819884"/>
<dbReference type="Gene3D" id="3.30.1330.120">
    <property type="entry name" value="2-methylcitrate dehydratase PrpD"/>
    <property type="match status" value="1"/>
</dbReference>
<evidence type="ECO:0000259" key="2">
    <source>
        <dbReference type="Pfam" id="PF03972"/>
    </source>
</evidence>
<dbReference type="InterPro" id="IPR042183">
    <property type="entry name" value="MmgE/PrpD_sf_1"/>
</dbReference>
<sequence>MITTSLASFIINLHIDGIPLFALEKAKLCFTDFLGVSLRGSREKSSQAIWDTMESIKLSPGDLSKEITVLGHGGGGLLEGCLINGISAHALDLDDGHRIAQLHPGCSVIPAALALAEYHDKSGKEFLEAMVAGYEVAIVLGIMVNPVHRNKGFHSTSTLGVFGAAAAASKILGLNFEETVNALGLAGTQSAGLLESGHSGSMGKHLHAGHAAHSGVISALLAQRGFTGPSSILEGKEGFLKCMCSTIKEKEDLVDNVTSLLGQFHIKDVYLKRYPVCRHLHSSIDSARQIYKELQLKRININQIDHIKVRTYKTAAEHDNYYPETPESLRQSLPLSIAITLCGGDLGVDDVKAISQISPEVRALSQKIAIELDEKLDHLQPHKRPSRVAVTYNKINMGGNELNRYSIEKTTLLPQGESENPFTKEEILHKFQFLNSGYDIRKLEILNEMESLSIRYLMGNFN</sequence>
<dbReference type="Proteomes" id="UP000681041">
    <property type="component" value="Chromosome"/>
</dbReference>
<dbReference type="PANTHER" id="PTHR16943:SF8">
    <property type="entry name" value="2-METHYLCITRATE DEHYDRATASE"/>
    <property type="match status" value="1"/>
</dbReference>
<dbReference type="KEGG" id="meme:HYG87_03925"/>
<reference evidence="4" key="1">
    <citation type="submission" date="2020-07" db="EMBL/GenBank/DDBJ databases">
        <title>Methanobacterium. sp. MethCan genome.</title>
        <authorList>
            <person name="Postec A."/>
            <person name="Quemeneur M."/>
        </authorList>
    </citation>
    <scope>NUCLEOTIDE SEQUENCE</scope>
    <source>
        <strain evidence="4">MethCAN</strain>
    </source>
</reference>
<dbReference type="InterPro" id="IPR045337">
    <property type="entry name" value="MmgE_PrpD_C"/>
</dbReference>
<dbReference type="Gene3D" id="1.10.4100.10">
    <property type="entry name" value="2-methylcitrate dehydratase PrpD"/>
    <property type="match status" value="1"/>
</dbReference>
<dbReference type="GO" id="GO:0016829">
    <property type="term" value="F:lyase activity"/>
    <property type="evidence" value="ECO:0007669"/>
    <property type="project" value="InterPro"/>
</dbReference>
<dbReference type="InterPro" id="IPR005656">
    <property type="entry name" value="MmgE_PrpD"/>
</dbReference>
<accession>A0A8T8K4Y9</accession>
<keyword evidence="5" id="KW-1185">Reference proteome</keyword>
<proteinExistence type="inferred from homology"/>
<evidence type="ECO:0000256" key="1">
    <source>
        <dbReference type="ARBA" id="ARBA00006174"/>
    </source>
</evidence>
<comment type="similarity">
    <text evidence="1">Belongs to the PrpD family.</text>
</comment>
<name>A0A8T8K4Y9_9EURY</name>
<feature type="domain" description="MmgE/PrpD C-terminal" evidence="3">
    <location>
        <begin position="274"/>
        <end position="436"/>
    </location>
</feature>
<dbReference type="SUPFAM" id="SSF103378">
    <property type="entry name" value="2-methylcitrate dehydratase PrpD"/>
    <property type="match status" value="1"/>
</dbReference>
<dbReference type="Pfam" id="PF03972">
    <property type="entry name" value="MmgE_PrpD_N"/>
    <property type="match status" value="1"/>
</dbReference>
<dbReference type="RefSeq" id="WP_211533925.1">
    <property type="nucleotide sequence ID" value="NZ_CP058560.1"/>
</dbReference>
<dbReference type="EMBL" id="CP058560">
    <property type="protein sequence ID" value="QUH22979.1"/>
    <property type="molecule type" value="Genomic_DNA"/>
</dbReference>
<dbReference type="OrthoDB" id="43639at2157"/>
<evidence type="ECO:0000313" key="4">
    <source>
        <dbReference type="EMBL" id="QUH22979.1"/>
    </source>
</evidence>
<dbReference type="PANTHER" id="PTHR16943">
    <property type="entry name" value="2-METHYLCITRATE DEHYDRATASE-RELATED"/>
    <property type="match status" value="1"/>
</dbReference>